<evidence type="ECO:0008006" key="4">
    <source>
        <dbReference type="Google" id="ProtNLM"/>
    </source>
</evidence>
<feature type="compositionally biased region" description="Gly residues" evidence="1">
    <location>
        <begin position="35"/>
        <end position="50"/>
    </location>
</feature>
<dbReference type="Proteomes" id="UP001634393">
    <property type="component" value="Unassembled WGS sequence"/>
</dbReference>
<evidence type="ECO:0000313" key="3">
    <source>
        <dbReference type="Proteomes" id="UP001634393"/>
    </source>
</evidence>
<sequence length="121" mass="12054">MRRGIGEVGGVGGGGDGSKPGIGGRRKNGGEEGVGKSGGNSEGGGEGKTGGITEDGFGGSTDGGGWKGLGGNILGCFNGLKVKKPAEKICVPDFLDLRCRFDEVAVAATKGYSPKQRHSET</sequence>
<evidence type="ECO:0000313" key="2">
    <source>
        <dbReference type="EMBL" id="KAL3844570.1"/>
    </source>
</evidence>
<feature type="compositionally biased region" description="Gly residues" evidence="1">
    <location>
        <begin position="1"/>
        <end position="23"/>
    </location>
</feature>
<protein>
    <recommendedName>
        <fullName evidence="4">Glycine-rich protein</fullName>
    </recommendedName>
</protein>
<accession>A0ABD3U829</accession>
<evidence type="ECO:0000256" key="1">
    <source>
        <dbReference type="SAM" id="MobiDB-lite"/>
    </source>
</evidence>
<proteinExistence type="predicted"/>
<organism evidence="2 3">
    <name type="scientific">Penstemon smallii</name>
    <dbReference type="NCBI Taxonomy" id="265156"/>
    <lineage>
        <taxon>Eukaryota</taxon>
        <taxon>Viridiplantae</taxon>
        <taxon>Streptophyta</taxon>
        <taxon>Embryophyta</taxon>
        <taxon>Tracheophyta</taxon>
        <taxon>Spermatophyta</taxon>
        <taxon>Magnoliopsida</taxon>
        <taxon>eudicotyledons</taxon>
        <taxon>Gunneridae</taxon>
        <taxon>Pentapetalae</taxon>
        <taxon>asterids</taxon>
        <taxon>lamiids</taxon>
        <taxon>Lamiales</taxon>
        <taxon>Plantaginaceae</taxon>
        <taxon>Cheloneae</taxon>
        <taxon>Penstemon</taxon>
    </lineage>
</organism>
<gene>
    <name evidence="2" type="ORF">ACJIZ3_001973</name>
</gene>
<comment type="caution">
    <text evidence="2">The sequence shown here is derived from an EMBL/GenBank/DDBJ whole genome shotgun (WGS) entry which is preliminary data.</text>
</comment>
<name>A0ABD3U829_9LAMI</name>
<dbReference type="EMBL" id="JBJXBP010000002">
    <property type="protein sequence ID" value="KAL3844570.1"/>
    <property type="molecule type" value="Genomic_DNA"/>
</dbReference>
<dbReference type="AlphaFoldDB" id="A0ABD3U829"/>
<keyword evidence="3" id="KW-1185">Reference proteome</keyword>
<feature type="region of interest" description="Disordered" evidence="1">
    <location>
        <begin position="1"/>
        <end position="64"/>
    </location>
</feature>
<reference evidence="2 3" key="1">
    <citation type="submission" date="2024-12" db="EMBL/GenBank/DDBJ databases">
        <title>The unique morphological basis and parallel evolutionary history of personate flowers in Penstemon.</title>
        <authorList>
            <person name="Depatie T.H."/>
            <person name="Wessinger C.A."/>
        </authorList>
    </citation>
    <scope>NUCLEOTIDE SEQUENCE [LARGE SCALE GENOMIC DNA]</scope>
    <source>
        <strain evidence="2">WTNN_2</strain>
        <tissue evidence="2">Leaf</tissue>
    </source>
</reference>